<dbReference type="Gene3D" id="3.40.50.11940">
    <property type="match status" value="2"/>
</dbReference>
<dbReference type="Pfam" id="PF09711">
    <property type="entry name" value="Cas_Csn2"/>
    <property type="match status" value="1"/>
</dbReference>
<protein>
    <submittedName>
        <fullName evidence="1">Type II-A CRISPR-associated protein Csn2</fullName>
    </submittedName>
</protein>
<reference evidence="1 2" key="1">
    <citation type="submission" date="2016-11" db="EMBL/GenBank/DDBJ databases">
        <title>Description of two novel members of the family Erysipelotrichaceae: Ileibacterium lipovorans gen. nov., sp. nov. and Dubosiella newyorkensis, gen. nov., sp. nov.</title>
        <authorList>
            <person name="Cox L.M."/>
            <person name="Sohn J."/>
            <person name="Tyrrell K.L."/>
            <person name="Citron D.M."/>
            <person name="Lawson P.A."/>
            <person name="Patel N.B."/>
            <person name="Iizumi T."/>
            <person name="Perez-Perez G.I."/>
            <person name="Goldstein E.J."/>
            <person name="Blaser M.J."/>
        </authorList>
    </citation>
    <scope>NUCLEOTIDE SEQUENCE [LARGE SCALE GENOMIC DNA]</scope>
    <source>
        <strain evidence="1 2">NYU-BL-K8</strain>
    </source>
</reference>
<dbReference type="InterPro" id="IPR038600">
    <property type="entry name" value="Csn2_sf"/>
</dbReference>
<evidence type="ECO:0000313" key="2">
    <source>
        <dbReference type="Proteomes" id="UP000186758"/>
    </source>
</evidence>
<dbReference type="InterPro" id="IPR010146">
    <property type="entry name" value="CRISPR-assoc_prot_Csn2-typ"/>
</dbReference>
<dbReference type="AlphaFoldDB" id="A0A1Q9YNJ6"/>
<gene>
    <name evidence="1" type="ORF">BO223_00100</name>
</gene>
<dbReference type="Proteomes" id="UP000186758">
    <property type="component" value="Unassembled WGS sequence"/>
</dbReference>
<proteinExistence type="predicted"/>
<evidence type="ECO:0000313" key="1">
    <source>
        <dbReference type="EMBL" id="OLU47412.1"/>
    </source>
</evidence>
<dbReference type="EMBL" id="MPJZ01000004">
    <property type="protein sequence ID" value="OLU47412.1"/>
    <property type="molecule type" value="Genomic_DNA"/>
</dbReference>
<accession>A0A1Q9YNJ6</accession>
<dbReference type="RefSeq" id="WP_075884446.1">
    <property type="nucleotide sequence ID" value="NZ_CAJTBG010000003.1"/>
</dbReference>
<comment type="caution">
    <text evidence="1">The sequence shown here is derived from an EMBL/GenBank/DDBJ whole genome shotgun (WGS) entry which is preliminary data.</text>
</comment>
<name>A0A1Q9YNJ6_9FIRM</name>
<organism evidence="1 2">
    <name type="scientific">Faecalibaculum rodentium</name>
    <dbReference type="NCBI Taxonomy" id="1702221"/>
    <lineage>
        <taxon>Bacteria</taxon>
        <taxon>Bacillati</taxon>
        <taxon>Bacillota</taxon>
        <taxon>Erysipelotrichia</taxon>
        <taxon>Erysipelotrichales</taxon>
        <taxon>Erysipelotrichaceae</taxon>
        <taxon>Faecalibaculum</taxon>
    </lineage>
</organism>
<sequence>MRLLIDRLLLSAELNIDKATTIIIENPKAFRMVIKDLIEQENGQGGLLRIVEGDKELCLSKSAILVLNPYLADLNCRKFLQLAYSELQAMTGEFLEDQAVVLSAMTGYLSKICDQSRFDFLEFSAIPDWASVFKAWGLRFEQAIPGLLPSLIQYLQLAATFPQFKLIIFINLKQYLLPEEQFELFKMAEYLQLKVLLVESAQNYKSDREDLIIIDKDLCEIQS</sequence>
<dbReference type="NCBIfam" id="TIGR01866">
    <property type="entry name" value="cas_Csn2"/>
    <property type="match status" value="1"/>
</dbReference>